<feature type="transmembrane region" description="Helical" evidence="1">
    <location>
        <begin position="123"/>
        <end position="143"/>
    </location>
</feature>
<feature type="transmembrane region" description="Helical" evidence="1">
    <location>
        <begin position="32"/>
        <end position="51"/>
    </location>
</feature>
<evidence type="ECO:0000256" key="1">
    <source>
        <dbReference type="SAM" id="Phobius"/>
    </source>
</evidence>
<proteinExistence type="predicted"/>
<dbReference type="AlphaFoldDB" id="A0A3B0U4F1"/>
<feature type="transmembrane region" description="Helical" evidence="1">
    <location>
        <begin position="87"/>
        <end position="111"/>
    </location>
</feature>
<keyword evidence="1" id="KW-0812">Transmembrane</keyword>
<sequence>MSTYKKILKLPIRISIAILLIGMLAKVLEKPYVSKIMLFGFFALGILYMFRFLKKKQKQFIDYTKLVLVVFWVANGIFRVMDFPYTLFFQIVTAIAFIIWFVMEGAAYFLDEDRRAKNSTTQILWNCTLVLGTLGVISGSLLRILHWDYAIHLLSLGITLIAAFILKDVFVPEASKEDKQNSEEYQL</sequence>
<keyword evidence="1" id="KW-0472">Membrane</keyword>
<feature type="transmembrane region" description="Helical" evidence="1">
    <location>
        <begin position="7"/>
        <end position="26"/>
    </location>
</feature>
<protein>
    <submittedName>
        <fullName evidence="2">Uncharacterized protein</fullName>
    </submittedName>
</protein>
<name>A0A3B0U4F1_9ZZZZ</name>
<keyword evidence="1" id="KW-1133">Transmembrane helix</keyword>
<feature type="transmembrane region" description="Helical" evidence="1">
    <location>
        <begin position="149"/>
        <end position="166"/>
    </location>
</feature>
<reference evidence="2" key="1">
    <citation type="submission" date="2018-06" db="EMBL/GenBank/DDBJ databases">
        <authorList>
            <person name="Zhirakovskaya E."/>
        </authorList>
    </citation>
    <scope>NUCLEOTIDE SEQUENCE</scope>
</reference>
<feature type="transmembrane region" description="Helical" evidence="1">
    <location>
        <begin position="63"/>
        <end position="81"/>
    </location>
</feature>
<gene>
    <name evidence="2" type="ORF">MNBD_BACTEROID03-2335</name>
</gene>
<organism evidence="2">
    <name type="scientific">hydrothermal vent metagenome</name>
    <dbReference type="NCBI Taxonomy" id="652676"/>
    <lineage>
        <taxon>unclassified sequences</taxon>
        <taxon>metagenomes</taxon>
        <taxon>ecological metagenomes</taxon>
    </lineage>
</organism>
<evidence type="ECO:0000313" key="2">
    <source>
        <dbReference type="EMBL" id="VAW15664.1"/>
    </source>
</evidence>
<accession>A0A3B0U4F1</accession>
<dbReference type="EMBL" id="UOEL01000127">
    <property type="protein sequence ID" value="VAW15664.1"/>
    <property type="molecule type" value="Genomic_DNA"/>
</dbReference>